<dbReference type="EMBL" id="BLIV01000001">
    <property type="protein sequence ID" value="GFE48479.1"/>
    <property type="molecule type" value="Genomic_DNA"/>
</dbReference>
<dbReference type="AlphaFoldDB" id="A0A640VK74"/>
<dbReference type="Proteomes" id="UP000436522">
    <property type="component" value="Unassembled WGS sequence"/>
</dbReference>
<evidence type="ECO:0000313" key="1">
    <source>
        <dbReference type="EMBL" id="GFE48479.1"/>
    </source>
</evidence>
<dbReference type="RefSeq" id="WP_174238973.1">
    <property type="nucleotide sequence ID" value="NZ_BLIV01000001.1"/>
</dbReference>
<comment type="caution">
    <text evidence="1">The sequence shown here is derived from an EMBL/GenBank/DDBJ whole genome shotgun (WGS) entry which is preliminary data.</text>
</comment>
<evidence type="ECO:0000313" key="2">
    <source>
        <dbReference type="Proteomes" id="UP000436522"/>
    </source>
</evidence>
<accession>A0A640VK74</accession>
<organism evidence="1 2">
    <name type="scientific">Roseobacter cerasinus</name>
    <dbReference type="NCBI Taxonomy" id="2602289"/>
    <lineage>
        <taxon>Bacteria</taxon>
        <taxon>Pseudomonadati</taxon>
        <taxon>Pseudomonadota</taxon>
        <taxon>Alphaproteobacteria</taxon>
        <taxon>Rhodobacterales</taxon>
        <taxon>Roseobacteraceae</taxon>
        <taxon>Roseobacter</taxon>
    </lineage>
</organism>
<protein>
    <recommendedName>
        <fullName evidence="3">DUF1127 domain-containing protein</fullName>
    </recommendedName>
</protein>
<gene>
    <name evidence="1" type="ORF">So717_02320</name>
</gene>
<evidence type="ECO:0008006" key="3">
    <source>
        <dbReference type="Google" id="ProtNLM"/>
    </source>
</evidence>
<reference evidence="1 2" key="1">
    <citation type="submission" date="2019-12" db="EMBL/GenBank/DDBJ databases">
        <title>Roseobacter cerasinus sp. nov., isolated from seawater around aquaculture.</title>
        <authorList>
            <person name="Muramatsu S."/>
            <person name="Takabe Y."/>
            <person name="Mori K."/>
            <person name="Takaichi S."/>
            <person name="Hanada S."/>
        </authorList>
    </citation>
    <scope>NUCLEOTIDE SEQUENCE [LARGE SCALE GENOMIC DNA]</scope>
    <source>
        <strain evidence="1 2">AI77</strain>
    </source>
</reference>
<name>A0A640VK74_9RHOB</name>
<keyword evidence="2" id="KW-1185">Reference proteome</keyword>
<proteinExistence type="predicted"/>
<sequence length="54" mass="6285">MNSIITRLKTAAAKRAEFNRTYHELRHMPRDTAIDLGMFPEDAYDVAYAHVYGR</sequence>